<dbReference type="EMBL" id="CATQJA010002636">
    <property type="protein sequence ID" value="CAJ0575207.1"/>
    <property type="molecule type" value="Genomic_DNA"/>
</dbReference>
<evidence type="ECO:0000256" key="1">
    <source>
        <dbReference type="SAM" id="MobiDB-lite"/>
    </source>
</evidence>
<comment type="caution">
    <text evidence="2">The sequence shown here is derived from an EMBL/GenBank/DDBJ whole genome shotgun (WGS) entry which is preliminary data.</text>
</comment>
<accession>A0AA36G0N0</accession>
<feature type="non-terminal residue" evidence="2">
    <location>
        <position position="1"/>
    </location>
</feature>
<feature type="region of interest" description="Disordered" evidence="1">
    <location>
        <begin position="214"/>
        <end position="285"/>
    </location>
</feature>
<protein>
    <submittedName>
        <fullName evidence="2">Uncharacterized protein</fullName>
    </submittedName>
</protein>
<organism evidence="2 3">
    <name type="scientific">Mesorhabditis spiculigera</name>
    <dbReference type="NCBI Taxonomy" id="96644"/>
    <lineage>
        <taxon>Eukaryota</taxon>
        <taxon>Metazoa</taxon>
        <taxon>Ecdysozoa</taxon>
        <taxon>Nematoda</taxon>
        <taxon>Chromadorea</taxon>
        <taxon>Rhabditida</taxon>
        <taxon>Rhabditina</taxon>
        <taxon>Rhabditomorpha</taxon>
        <taxon>Rhabditoidea</taxon>
        <taxon>Rhabditidae</taxon>
        <taxon>Mesorhabditinae</taxon>
        <taxon>Mesorhabditis</taxon>
    </lineage>
</organism>
<dbReference type="Proteomes" id="UP001177023">
    <property type="component" value="Unassembled WGS sequence"/>
</dbReference>
<evidence type="ECO:0000313" key="2">
    <source>
        <dbReference type="EMBL" id="CAJ0575207.1"/>
    </source>
</evidence>
<dbReference type="AlphaFoldDB" id="A0AA36G0N0"/>
<evidence type="ECO:0000313" key="3">
    <source>
        <dbReference type="Proteomes" id="UP001177023"/>
    </source>
</evidence>
<keyword evidence="3" id="KW-1185">Reference proteome</keyword>
<name>A0AA36G0N0_9BILA</name>
<gene>
    <name evidence="2" type="ORF">MSPICULIGERA_LOCUS13522</name>
</gene>
<proteinExistence type="predicted"/>
<feature type="compositionally biased region" description="Basic residues" evidence="1">
    <location>
        <begin position="265"/>
        <end position="274"/>
    </location>
</feature>
<sequence>MFHAAAARHQDLQRRINQLRTVGATLDEQLANSIENEKLLRERLKELQHDADEVFEALGSNLRGLGGGDMGDAGEGTTESEAEPKRSCWQRFCRVFCCKKREAASLVPPTREADAALPRIGTGTSDEESKTIPVRAAPKSMEETSYFQTRVTEFGMLGRSEAAFRLNAEECITESKDALDYFTKLYNSNGERLKKLKKREEEIDERKNKLLQMNYRPSITTERDHHVSRDDTRNPPRKEAIRVEEQVKPSDLVKQPSDLQVATKNKSKTRKRGKEKGLVGNTKGRPRKTWHGFCQMEEHEATDLNDELGVAACHPCRNKFTKAVQRLERCPPCEGKCPNTSACSRCKLRRWEEKGMKRERVPARQTTRL</sequence>
<feature type="compositionally biased region" description="Basic and acidic residues" evidence="1">
    <location>
        <begin position="221"/>
        <end position="248"/>
    </location>
</feature>
<reference evidence="2" key="1">
    <citation type="submission" date="2023-06" db="EMBL/GenBank/DDBJ databases">
        <authorList>
            <person name="Delattre M."/>
        </authorList>
    </citation>
    <scope>NUCLEOTIDE SEQUENCE</scope>
    <source>
        <strain evidence="2">AF72</strain>
    </source>
</reference>